<evidence type="ECO:0000259" key="1">
    <source>
        <dbReference type="Pfam" id="PF03976"/>
    </source>
</evidence>
<comment type="caution">
    <text evidence="2">The sequence shown here is derived from an EMBL/GenBank/DDBJ whole genome shotgun (WGS) entry which is preliminary data.</text>
</comment>
<dbReference type="Proteomes" id="UP000571701">
    <property type="component" value="Unassembled WGS sequence"/>
</dbReference>
<gene>
    <name evidence="2" type="ORF">H2O73_21695</name>
</gene>
<evidence type="ECO:0000313" key="3">
    <source>
        <dbReference type="Proteomes" id="UP000571701"/>
    </source>
</evidence>
<dbReference type="EMBL" id="JACFYF010000441">
    <property type="protein sequence ID" value="MBA5764966.1"/>
    <property type="molecule type" value="Genomic_DNA"/>
</dbReference>
<evidence type="ECO:0000313" key="2">
    <source>
        <dbReference type="EMBL" id="MBA5764966.1"/>
    </source>
</evidence>
<feature type="non-terminal residue" evidence="2">
    <location>
        <position position="1"/>
    </location>
</feature>
<dbReference type="InterPro" id="IPR027417">
    <property type="entry name" value="P-loop_NTPase"/>
</dbReference>
<reference evidence="2 3" key="1">
    <citation type="submission" date="2020-07" db="EMBL/GenBank/DDBJ databases">
        <title>Vibrio marinisediminis sp. nov., isolated from marine sediment.</title>
        <authorList>
            <person name="Ji X."/>
        </authorList>
    </citation>
    <scope>NUCLEOTIDE SEQUENCE [LARGE SCALE GENOMIC DNA]</scope>
    <source>
        <strain evidence="2 3">404</strain>
    </source>
</reference>
<feature type="non-terminal residue" evidence="2">
    <location>
        <position position="74"/>
    </location>
</feature>
<dbReference type="InterPro" id="IPR022488">
    <property type="entry name" value="PPK2-related"/>
</dbReference>
<keyword evidence="2" id="KW-0808">Transferase</keyword>
<keyword evidence="3" id="KW-1185">Reference proteome</keyword>
<dbReference type="PANTHER" id="PTHR34383:SF3">
    <property type="entry name" value="POLYPHOSPHATE:AMP PHOSPHOTRANSFERASE"/>
    <property type="match status" value="1"/>
</dbReference>
<dbReference type="GO" id="GO:0016301">
    <property type="term" value="F:kinase activity"/>
    <property type="evidence" value="ECO:0007669"/>
    <property type="project" value="UniProtKB-KW"/>
</dbReference>
<feature type="domain" description="Polyphosphate kinase-2-related" evidence="1">
    <location>
        <begin position="2"/>
        <end position="37"/>
    </location>
</feature>
<name>A0A7W2FVH5_9VIBR</name>
<protein>
    <submittedName>
        <fullName evidence="2">Polyphosphate kinase 2 family protein</fullName>
    </submittedName>
</protein>
<accession>A0A7W2FVH5</accession>
<organism evidence="2 3">
    <name type="scientific">Vibrio marinisediminis</name>
    <dbReference type="NCBI Taxonomy" id="2758441"/>
    <lineage>
        <taxon>Bacteria</taxon>
        <taxon>Pseudomonadati</taxon>
        <taxon>Pseudomonadota</taxon>
        <taxon>Gammaproteobacteria</taxon>
        <taxon>Vibrionales</taxon>
        <taxon>Vibrionaceae</taxon>
        <taxon>Vibrio</taxon>
    </lineage>
</organism>
<dbReference type="Pfam" id="PF03976">
    <property type="entry name" value="PPK2"/>
    <property type="match status" value="1"/>
</dbReference>
<keyword evidence="2" id="KW-0418">Kinase</keyword>
<dbReference type="AlphaFoldDB" id="A0A7W2FVH5"/>
<dbReference type="Gene3D" id="3.40.50.300">
    <property type="entry name" value="P-loop containing nucleotide triphosphate hydrolases"/>
    <property type="match status" value="1"/>
</dbReference>
<sequence>KHDFIWRHYIALPARGKFGVFNRTHYENVLVTRVRPTYVLGENLPTVNSVEDVNADFRDKRFEQINNFEKHIAD</sequence>
<dbReference type="PANTHER" id="PTHR34383">
    <property type="entry name" value="POLYPHOSPHATE:AMP PHOSPHOTRANSFERASE-RELATED"/>
    <property type="match status" value="1"/>
</dbReference>
<proteinExistence type="predicted"/>